<evidence type="ECO:0000313" key="4">
    <source>
        <dbReference type="Proteomes" id="UP001431209"/>
    </source>
</evidence>
<keyword evidence="2" id="KW-1133">Transmembrane helix</keyword>
<feature type="transmembrane region" description="Helical" evidence="2">
    <location>
        <begin position="139"/>
        <end position="156"/>
    </location>
</feature>
<dbReference type="EMBL" id="JAOPGA020000108">
    <property type="protein sequence ID" value="KAL0476847.1"/>
    <property type="molecule type" value="Genomic_DNA"/>
</dbReference>
<name>A0AAW2YHZ5_9EUKA</name>
<feature type="region of interest" description="Disordered" evidence="1">
    <location>
        <begin position="1"/>
        <end position="22"/>
    </location>
</feature>
<evidence type="ECO:0000256" key="1">
    <source>
        <dbReference type="SAM" id="MobiDB-lite"/>
    </source>
</evidence>
<feature type="transmembrane region" description="Helical" evidence="2">
    <location>
        <begin position="168"/>
        <end position="186"/>
    </location>
</feature>
<evidence type="ECO:0000256" key="2">
    <source>
        <dbReference type="SAM" id="Phobius"/>
    </source>
</evidence>
<gene>
    <name evidence="3" type="ORF">AKO1_005656</name>
</gene>
<proteinExistence type="predicted"/>
<organism evidence="3 4">
    <name type="scientific">Acrasis kona</name>
    <dbReference type="NCBI Taxonomy" id="1008807"/>
    <lineage>
        <taxon>Eukaryota</taxon>
        <taxon>Discoba</taxon>
        <taxon>Heterolobosea</taxon>
        <taxon>Tetramitia</taxon>
        <taxon>Eutetramitia</taxon>
        <taxon>Acrasidae</taxon>
        <taxon>Acrasis</taxon>
    </lineage>
</organism>
<accession>A0AAW2YHZ5</accession>
<sequence>MGVYEDNLNQQQQQHPVVNPYQPYGEQQHQVYHQPADLQLNNPNAPVQQPYQLPQPVFNQQPYVQNPMYMNQQQNIYPQPVYAQADPNPAPIAQPEAPRNTRRFFESFVKALSNYHIGLWSVIFCMFLSVWFLDYFPLYIIPGTLFGLTCGSKYIKESEFIQNNHPRLWNYALYYIVCGVALYAFVGVQTTTPFMMVVAGVIAFDVYSTYLKHSDQRMSEFHKATIISATIISTVLFIISYNHIHYFMSPVLFGFILIILIVACLLKYRQALHSMSQNQTVLPTDNVTSPLQVEQSQSQLAAEQQETFNNIQQSLEQQRMSQQHVIQQ</sequence>
<keyword evidence="4" id="KW-1185">Reference proteome</keyword>
<keyword evidence="2" id="KW-0812">Transmembrane</keyword>
<keyword evidence="2" id="KW-0472">Membrane</keyword>
<evidence type="ECO:0000313" key="3">
    <source>
        <dbReference type="EMBL" id="KAL0476847.1"/>
    </source>
</evidence>
<dbReference type="AlphaFoldDB" id="A0AAW2YHZ5"/>
<feature type="transmembrane region" description="Helical" evidence="2">
    <location>
        <begin position="112"/>
        <end position="133"/>
    </location>
</feature>
<reference evidence="3 4" key="1">
    <citation type="submission" date="2024-03" db="EMBL/GenBank/DDBJ databases">
        <title>The Acrasis kona genome and developmental transcriptomes reveal deep origins of eukaryotic multicellular pathways.</title>
        <authorList>
            <person name="Sheikh S."/>
            <person name="Fu C.-J."/>
            <person name="Brown M.W."/>
            <person name="Baldauf S.L."/>
        </authorList>
    </citation>
    <scope>NUCLEOTIDE SEQUENCE [LARGE SCALE GENOMIC DNA]</scope>
    <source>
        <strain evidence="3 4">ATCC MYA-3509</strain>
    </source>
</reference>
<feature type="transmembrane region" description="Helical" evidence="2">
    <location>
        <begin position="223"/>
        <end position="241"/>
    </location>
</feature>
<dbReference type="Proteomes" id="UP001431209">
    <property type="component" value="Unassembled WGS sequence"/>
</dbReference>
<feature type="transmembrane region" description="Helical" evidence="2">
    <location>
        <begin position="247"/>
        <end position="266"/>
    </location>
</feature>
<comment type="caution">
    <text evidence="3">The sequence shown here is derived from an EMBL/GenBank/DDBJ whole genome shotgun (WGS) entry which is preliminary data.</text>
</comment>
<feature type="transmembrane region" description="Helical" evidence="2">
    <location>
        <begin position="192"/>
        <end position="211"/>
    </location>
</feature>
<protein>
    <submittedName>
        <fullName evidence="3">FtsK</fullName>
    </submittedName>
</protein>